<feature type="coiled-coil region" evidence="2">
    <location>
        <begin position="274"/>
        <end position="333"/>
    </location>
</feature>
<dbReference type="GO" id="GO:0070507">
    <property type="term" value="P:regulation of microtubule cytoskeleton organization"/>
    <property type="evidence" value="ECO:0007669"/>
    <property type="project" value="TreeGrafter"/>
</dbReference>
<dbReference type="Gene3D" id="2.30.29.30">
    <property type="entry name" value="Pleckstrin-homology domain (PH domain)/Phosphotyrosine-binding domain (PTB)"/>
    <property type="match status" value="1"/>
</dbReference>
<keyword evidence="5" id="KW-1185">Reference proteome</keyword>
<dbReference type="PANTHER" id="PTHR12156">
    <property type="entry name" value="PLECKSTRIN HOMOLOGY-LIKE DOMAIN, FAMILY B, MEMBER 3"/>
    <property type="match status" value="1"/>
</dbReference>
<gene>
    <name evidence="4" type="ORF">DAT39_017953</name>
</gene>
<comment type="caution">
    <text evidence="4">The sequence shown here is derived from an EMBL/GenBank/DDBJ whole genome shotgun (WGS) entry which is preliminary data.</text>
</comment>
<evidence type="ECO:0000256" key="2">
    <source>
        <dbReference type="SAM" id="Coils"/>
    </source>
</evidence>
<feature type="domain" description="PH" evidence="3">
    <location>
        <begin position="378"/>
        <end position="481"/>
    </location>
</feature>
<dbReference type="GO" id="GO:0045180">
    <property type="term" value="C:basal cortex"/>
    <property type="evidence" value="ECO:0007669"/>
    <property type="project" value="TreeGrafter"/>
</dbReference>
<feature type="coiled-coil region" evidence="2">
    <location>
        <begin position="12"/>
        <end position="39"/>
    </location>
</feature>
<name>A0A8J4U7S5_CLAMG</name>
<dbReference type="FunFam" id="2.30.29.30:FF:000006">
    <property type="entry name" value="Pleckstrin homology like domain family B member 1"/>
    <property type="match status" value="1"/>
</dbReference>
<keyword evidence="1 2" id="KW-0175">Coiled coil</keyword>
<accession>A0A8J4U7S5</accession>
<evidence type="ECO:0000256" key="1">
    <source>
        <dbReference type="ARBA" id="ARBA00023054"/>
    </source>
</evidence>
<feature type="non-terminal residue" evidence="4">
    <location>
        <position position="481"/>
    </location>
</feature>
<dbReference type="InterPro" id="IPR052212">
    <property type="entry name" value="PH-like_domain"/>
</dbReference>
<dbReference type="AlphaFoldDB" id="A0A8J4U7S5"/>
<organism evidence="4 5">
    <name type="scientific">Clarias magur</name>
    <name type="common">Asian catfish</name>
    <name type="synonym">Macropteronotus magur</name>
    <dbReference type="NCBI Taxonomy" id="1594786"/>
    <lineage>
        <taxon>Eukaryota</taxon>
        <taxon>Metazoa</taxon>
        <taxon>Chordata</taxon>
        <taxon>Craniata</taxon>
        <taxon>Vertebrata</taxon>
        <taxon>Euteleostomi</taxon>
        <taxon>Actinopterygii</taxon>
        <taxon>Neopterygii</taxon>
        <taxon>Teleostei</taxon>
        <taxon>Ostariophysi</taxon>
        <taxon>Siluriformes</taxon>
        <taxon>Clariidae</taxon>
        <taxon>Clarias</taxon>
    </lineage>
</organism>
<dbReference type="EMBL" id="QNUK01000509">
    <property type="protein sequence ID" value="KAF5892344.1"/>
    <property type="molecule type" value="Genomic_DNA"/>
</dbReference>
<dbReference type="InterPro" id="IPR037810">
    <property type="entry name" value="PHLDB1/2/3_PH"/>
</dbReference>
<sequence length="481" mass="55789">MEVERTLLEGEKEEELGLLQADEKTLEKLNKKMSKMGKNTNAYMAHKDTEMLETKMKCFEDVKFQQIEKESSQAEGKEIAIRQFHKEIAKYQHSVVTRKEKLLTLKKQSTQIIRQIQQERKSFLKEKCNLHLMLQREQGNLSTLERNYTEATGGQTFPLNPVSMKEFLLPLSQSSNSGSLPPRALSLTPRDLDVCCLLKDGHHYLNDKHQSLSKIGSSTVSGSNIYLNNCHHVNSGASFDTVSVESSDSLETSISVCSPDNISSCASISNIVKIEEMERQLREAQAEKNRLLEHREREIEQRQQALEVERRRREELEWQLTKETNIRQKLIEREVKLRARQRTPSHPLTVRKDDFDLRSHIEAAGHHPDTCFHLVITEKTCRGFLIKMRGKIKTWKKRWFVFDQNRSTLAYYADKHEAKSKGVIYFQAIEEVYYDHLKNAYKSPNPSLTFSIKTHDRVYFMVAPSPEAMRIWMDVIVTGAE</sequence>
<dbReference type="OrthoDB" id="6020705at2759"/>
<protein>
    <submittedName>
        <fullName evidence="4">Pleckstrin homology-like domain family B member 2 isoform X1</fullName>
    </submittedName>
</protein>
<proteinExistence type="predicted"/>
<evidence type="ECO:0000259" key="3">
    <source>
        <dbReference type="PROSITE" id="PS50003"/>
    </source>
</evidence>
<dbReference type="PANTHER" id="PTHR12156:SF21">
    <property type="entry name" value="PLECKSTRIN HOMOLOGY-LIKE DOMAIN FAMILY B MEMBER 2"/>
    <property type="match status" value="1"/>
</dbReference>
<dbReference type="PROSITE" id="PS50003">
    <property type="entry name" value="PH_DOMAIN"/>
    <property type="match status" value="1"/>
</dbReference>
<dbReference type="CDD" id="cd14673">
    <property type="entry name" value="PH_PHLDB1_2"/>
    <property type="match status" value="1"/>
</dbReference>
<dbReference type="InterPro" id="IPR011993">
    <property type="entry name" value="PH-like_dom_sf"/>
</dbReference>
<dbReference type="SUPFAM" id="SSF50729">
    <property type="entry name" value="PH domain-like"/>
    <property type="match status" value="1"/>
</dbReference>
<reference evidence="4" key="1">
    <citation type="submission" date="2020-07" db="EMBL/GenBank/DDBJ databases">
        <title>Clarias magur genome sequencing, assembly and annotation.</title>
        <authorList>
            <person name="Kushwaha B."/>
            <person name="Kumar R."/>
            <person name="Das P."/>
            <person name="Joshi C.G."/>
            <person name="Kumar D."/>
            <person name="Nagpure N.S."/>
            <person name="Pandey M."/>
            <person name="Agarwal S."/>
            <person name="Srivastava S."/>
            <person name="Singh M."/>
            <person name="Sahoo L."/>
            <person name="Jayasankar P."/>
            <person name="Meher P.K."/>
            <person name="Koringa P.G."/>
            <person name="Iquebal M.A."/>
            <person name="Das S.P."/>
            <person name="Bit A."/>
            <person name="Patnaik S."/>
            <person name="Patel N."/>
            <person name="Shah T.M."/>
            <person name="Hinsu A."/>
            <person name="Jena J.K."/>
        </authorList>
    </citation>
    <scope>NUCLEOTIDE SEQUENCE</scope>
    <source>
        <strain evidence="4">CIFAMagur01</strain>
        <tissue evidence="4">Testis</tissue>
    </source>
</reference>
<evidence type="ECO:0000313" key="4">
    <source>
        <dbReference type="EMBL" id="KAF5892344.1"/>
    </source>
</evidence>
<dbReference type="Pfam" id="PF00169">
    <property type="entry name" value="PH"/>
    <property type="match status" value="1"/>
</dbReference>
<dbReference type="Proteomes" id="UP000727407">
    <property type="component" value="Unassembled WGS sequence"/>
</dbReference>
<evidence type="ECO:0000313" key="5">
    <source>
        <dbReference type="Proteomes" id="UP000727407"/>
    </source>
</evidence>
<dbReference type="SMART" id="SM00233">
    <property type="entry name" value="PH"/>
    <property type="match status" value="1"/>
</dbReference>
<dbReference type="InterPro" id="IPR001849">
    <property type="entry name" value="PH_domain"/>
</dbReference>